<dbReference type="InterPro" id="IPR022646">
    <property type="entry name" value="SecD/SecF_CS"/>
</dbReference>
<name>A0AAU7DRW6_9BACT</name>
<dbReference type="GO" id="GO:0043952">
    <property type="term" value="P:protein transport by the Sec complex"/>
    <property type="evidence" value="ECO:0007669"/>
    <property type="project" value="UniProtKB-UniRule"/>
</dbReference>
<dbReference type="AlphaFoldDB" id="A0AAU7DRW6"/>
<gene>
    <name evidence="9 11" type="primary">secF</name>
    <name evidence="11" type="ORF">P8935_10670</name>
</gene>
<dbReference type="PRINTS" id="PR01755">
    <property type="entry name" value="SECFTRNLCASE"/>
</dbReference>
<dbReference type="GO" id="GO:0005886">
    <property type="term" value="C:plasma membrane"/>
    <property type="evidence" value="ECO:0007669"/>
    <property type="project" value="UniProtKB-SubCell"/>
</dbReference>
<keyword evidence="8 9" id="KW-0472">Membrane</keyword>
<evidence type="ECO:0000256" key="7">
    <source>
        <dbReference type="ARBA" id="ARBA00023010"/>
    </source>
</evidence>
<dbReference type="InterPro" id="IPR022813">
    <property type="entry name" value="SecD/SecF_arch_bac"/>
</dbReference>
<evidence type="ECO:0000313" key="11">
    <source>
        <dbReference type="EMBL" id="XBH19757.1"/>
    </source>
</evidence>
<dbReference type="HAMAP" id="MF_01464_B">
    <property type="entry name" value="SecF_B"/>
    <property type="match status" value="1"/>
</dbReference>
<evidence type="ECO:0000256" key="4">
    <source>
        <dbReference type="ARBA" id="ARBA00022692"/>
    </source>
</evidence>
<feature type="transmembrane region" description="Helical" evidence="9">
    <location>
        <begin position="204"/>
        <end position="225"/>
    </location>
</feature>
<accession>A0AAU7DRW6</accession>
<dbReference type="NCBIfam" id="TIGR00966">
    <property type="entry name" value="transloc_SecF"/>
    <property type="match status" value="1"/>
</dbReference>
<keyword evidence="4 9" id="KW-0812">Transmembrane</keyword>
<comment type="function">
    <text evidence="9">Part of the Sec protein translocase complex. Interacts with the SecYEG preprotein conducting channel. SecDF uses the proton motive force (PMF) to complete protein translocation after the ATP-dependent function of SecA.</text>
</comment>
<organism evidence="11">
    <name type="scientific">Telmatobacter sp. DSM 110680</name>
    <dbReference type="NCBI Taxonomy" id="3036704"/>
    <lineage>
        <taxon>Bacteria</taxon>
        <taxon>Pseudomonadati</taxon>
        <taxon>Acidobacteriota</taxon>
        <taxon>Terriglobia</taxon>
        <taxon>Terriglobales</taxon>
        <taxon>Acidobacteriaceae</taxon>
        <taxon>Telmatobacter</taxon>
    </lineage>
</organism>
<evidence type="ECO:0000256" key="5">
    <source>
        <dbReference type="ARBA" id="ARBA00022927"/>
    </source>
</evidence>
<dbReference type="RefSeq" id="WP_348264978.1">
    <property type="nucleotide sequence ID" value="NZ_CP121196.1"/>
</dbReference>
<evidence type="ECO:0000256" key="2">
    <source>
        <dbReference type="ARBA" id="ARBA00022448"/>
    </source>
</evidence>
<dbReference type="InterPro" id="IPR005665">
    <property type="entry name" value="SecF_bac"/>
</dbReference>
<comment type="similarity">
    <text evidence="9">Belongs to the SecD/SecF family. SecF subfamily.</text>
</comment>
<keyword evidence="3 9" id="KW-1003">Cell membrane</keyword>
<keyword evidence="2 9" id="KW-0813">Transport</keyword>
<dbReference type="NCBIfam" id="TIGR00916">
    <property type="entry name" value="2A0604s01"/>
    <property type="match status" value="1"/>
</dbReference>
<dbReference type="SUPFAM" id="SSF82866">
    <property type="entry name" value="Multidrug efflux transporter AcrB transmembrane domain"/>
    <property type="match status" value="1"/>
</dbReference>
<comment type="subunit">
    <text evidence="9">Forms a complex with SecD. Part of the essential Sec protein translocation apparatus which comprises SecA, SecYEG and auxiliary proteins SecDF. Other proteins may also be involved.</text>
</comment>
<comment type="subcellular location">
    <subcellularLocation>
        <location evidence="1 9">Cell membrane</location>
        <topology evidence="1 9">Multi-pass membrane protein</topology>
    </subcellularLocation>
</comment>
<keyword evidence="5 9" id="KW-0653">Protein transport</keyword>
<dbReference type="InterPro" id="IPR055344">
    <property type="entry name" value="SecD_SecF_C_bact"/>
</dbReference>
<keyword evidence="7 9" id="KW-0811">Translocation</keyword>
<dbReference type="Pfam" id="PF02355">
    <property type="entry name" value="SecD_SecF_C"/>
    <property type="match status" value="1"/>
</dbReference>
<feature type="domain" description="Protein export membrane protein SecD/SecF C-terminal" evidence="10">
    <location>
        <begin position="123"/>
        <end position="308"/>
    </location>
</feature>
<feature type="transmembrane region" description="Helical" evidence="9">
    <location>
        <begin position="147"/>
        <end position="164"/>
    </location>
</feature>
<evidence type="ECO:0000256" key="6">
    <source>
        <dbReference type="ARBA" id="ARBA00022989"/>
    </source>
</evidence>
<protein>
    <recommendedName>
        <fullName evidence="9">Protein-export membrane protein SecF</fullName>
    </recommendedName>
</protein>
<dbReference type="GO" id="GO:0015450">
    <property type="term" value="F:protein-transporting ATPase activity"/>
    <property type="evidence" value="ECO:0007669"/>
    <property type="project" value="InterPro"/>
</dbReference>
<dbReference type="Pfam" id="PF07549">
    <property type="entry name" value="Sec_GG"/>
    <property type="match status" value="1"/>
</dbReference>
<feature type="transmembrane region" description="Helical" evidence="9">
    <location>
        <begin position="171"/>
        <end position="192"/>
    </location>
</feature>
<dbReference type="PANTHER" id="PTHR30081">
    <property type="entry name" value="PROTEIN-EXPORT MEMBRANE PROTEIN SEC"/>
    <property type="match status" value="1"/>
</dbReference>
<dbReference type="GO" id="GO:0065002">
    <property type="term" value="P:intracellular protein transmembrane transport"/>
    <property type="evidence" value="ECO:0007669"/>
    <property type="project" value="UniProtKB-UniRule"/>
</dbReference>
<sequence length="327" mass="35704">MELFRSVNVDWLGKKWYFLAFSLIFSVAGIISMSAHWAKTGSPVPLGVDFKGGTQVEVQFKQAPDTEQIRQATAAAGIRDASIVNYDIPSHHEVLISLPEQHVESSLDTGQQQIHDALRAKFGEGAFEIRNVSVVGPTVGKQLEKQATLATLYSLLGMLIYLWFRFQLIYGIAAVVACFHDTLITVGSFALLDSFGFKGMEISLTVIAAILTLVGYSMNDTIVVFDRIRENLRLSRRESLADVVNRSINQTLSRTVLTSGLTFLTVLSLFVFGGPVLRGFSFALVVGILIGTYSSIAVAAPMLVAWQQWRAGSSKAAVLPAAKRSKV</sequence>
<dbReference type="EMBL" id="CP121196">
    <property type="protein sequence ID" value="XBH19757.1"/>
    <property type="molecule type" value="Genomic_DNA"/>
</dbReference>
<feature type="transmembrane region" description="Helical" evidence="9">
    <location>
        <begin position="16"/>
        <end position="38"/>
    </location>
</feature>
<evidence type="ECO:0000256" key="9">
    <source>
        <dbReference type="HAMAP-Rule" id="MF_01464"/>
    </source>
</evidence>
<proteinExistence type="inferred from homology"/>
<evidence type="ECO:0000256" key="8">
    <source>
        <dbReference type="ARBA" id="ARBA00023136"/>
    </source>
</evidence>
<dbReference type="Gene3D" id="1.20.1640.10">
    <property type="entry name" value="Multidrug efflux transporter AcrB transmembrane domain"/>
    <property type="match status" value="1"/>
</dbReference>
<keyword evidence="6 9" id="KW-1133">Transmembrane helix</keyword>
<feature type="transmembrane region" description="Helical" evidence="9">
    <location>
        <begin position="282"/>
        <end position="306"/>
    </location>
</feature>
<dbReference type="PANTHER" id="PTHR30081:SF8">
    <property type="entry name" value="PROTEIN TRANSLOCASE SUBUNIT SECF"/>
    <property type="match status" value="1"/>
</dbReference>
<evidence type="ECO:0000259" key="10">
    <source>
        <dbReference type="Pfam" id="PF02355"/>
    </source>
</evidence>
<feature type="transmembrane region" description="Helical" evidence="9">
    <location>
        <begin position="256"/>
        <end position="276"/>
    </location>
</feature>
<dbReference type="GO" id="GO:0006605">
    <property type="term" value="P:protein targeting"/>
    <property type="evidence" value="ECO:0007669"/>
    <property type="project" value="UniProtKB-UniRule"/>
</dbReference>
<dbReference type="InterPro" id="IPR048634">
    <property type="entry name" value="SecD_SecF_C"/>
</dbReference>
<reference evidence="11" key="1">
    <citation type="submission" date="2023-03" db="EMBL/GenBank/DDBJ databases">
        <title>Edaphobacter sp.</title>
        <authorList>
            <person name="Huber K.J."/>
            <person name="Papendorf J."/>
            <person name="Pilke C."/>
            <person name="Bunk B."/>
            <person name="Sproeer C."/>
            <person name="Pester M."/>
        </authorList>
    </citation>
    <scope>NUCLEOTIDE SEQUENCE</scope>
    <source>
        <strain evidence="11">DSM 110680</strain>
    </source>
</reference>
<evidence type="ECO:0000256" key="1">
    <source>
        <dbReference type="ARBA" id="ARBA00004651"/>
    </source>
</evidence>
<evidence type="ECO:0000256" key="3">
    <source>
        <dbReference type="ARBA" id="ARBA00022475"/>
    </source>
</evidence>
<dbReference type="InterPro" id="IPR022645">
    <property type="entry name" value="SecD/SecF_bac"/>
</dbReference>